<dbReference type="NCBIfam" id="NF004976">
    <property type="entry name" value="PRK06349.1"/>
    <property type="match status" value="1"/>
</dbReference>
<dbReference type="Gene3D" id="3.40.50.720">
    <property type="entry name" value="NAD(P)-binding Rossmann-like Domain"/>
    <property type="match status" value="1"/>
</dbReference>
<dbReference type="AlphaFoldDB" id="A0A1Q2HS49"/>
<feature type="domain" description="ACT" evidence="15">
    <location>
        <begin position="355"/>
        <end position="431"/>
    </location>
</feature>
<comment type="pathway">
    <text evidence="1 13">Amino-acid biosynthesis; L-threonine biosynthesis; L-threonine from L-aspartate: step 3/5.</text>
</comment>
<dbReference type="CDD" id="cd04881">
    <property type="entry name" value="ACT_HSDH-Hom"/>
    <property type="match status" value="1"/>
</dbReference>
<dbReference type="Gene3D" id="3.30.70.260">
    <property type="match status" value="1"/>
</dbReference>
<evidence type="ECO:0000256" key="11">
    <source>
        <dbReference type="PIRSR" id="PIRSR000098-1"/>
    </source>
</evidence>
<evidence type="ECO:0000256" key="5">
    <source>
        <dbReference type="ARBA" id="ARBA00013376"/>
    </source>
</evidence>
<evidence type="ECO:0000256" key="14">
    <source>
        <dbReference type="RuleBase" id="RU004171"/>
    </source>
</evidence>
<dbReference type="RefSeq" id="WP_077540928.1">
    <property type="nucleotide sequence ID" value="NZ_CP019633.1"/>
</dbReference>
<feature type="binding site" evidence="12">
    <location>
        <begin position="11"/>
        <end position="18"/>
    </location>
    <ligand>
        <name>NADP(+)</name>
        <dbReference type="ChEBI" id="CHEBI:58349"/>
    </ligand>
</feature>
<feature type="binding site" evidence="12">
    <location>
        <position position="107"/>
    </location>
    <ligand>
        <name>NADPH</name>
        <dbReference type="ChEBI" id="CHEBI:57783"/>
    </ligand>
</feature>
<dbReference type="SUPFAM" id="SSF55347">
    <property type="entry name" value="Glyceraldehyde-3-phosphate dehydrogenase-like, C-terminal domain"/>
    <property type="match status" value="1"/>
</dbReference>
<dbReference type="Pfam" id="PF01842">
    <property type="entry name" value="ACT"/>
    <property type="match status" value="1"/>
</dbReference>
<keyword evidence="17" id="KW-1185">Reference proteome</keyword>
<evidence type="ECO:0000313" key="17">
    <source>
        <dbReference type="Proteomes" id="UP000188273"/>
    </source>
</evidence>
<dbReference type="OrthoDB" id="9808167at2"/>
<evidence type="ECO:0000256" key="10">
    <source>
        <dbReference type="ARBA" id="ARBA00023167"/>
    </source>
</evidence>
<organism evidence="16 17">
    <name type="scientific">Sedimentisphaera cyanobacteriorum</name>
    <dbReference type="NCBI Taxonomy" id="1940790"/>
    <lineage>
        <taxon>Bacteria</taxon>
        <taxon>Pseudomonadati</taxon>
        <taxon>Planctomycetota</taxon>
        <taxon>Phycisphaerae</taxon>
        <taxon>Sedimentisphaerales</taxon>
        <taxon>Sedimentisphaeraceae</taxon>
        <taxon>Sedimentisphaera</taxon>
    </lineage>
</organism>
<evidence type="ECO:0000313" key="16">
    <source>
        <dbReference type="EMBL" id="AQQ10053.1"/>
    </source>
</evidence>
<keyword evidence="8 12" id="KW-0521">NADP</keyword>
<dbReference type="InterPro" id="IPR036291">
    <property type="entry name" value="NAD(P)-bd_dom_sf"/>
</dbReference>
<dbReference type="STRING" id="1940790.L21SP3_01877"/>
<dbReference type="KEGG" id="pbu:L21SP3_01877"/>
<evidence type="ECO:0000256" key="1">
    <source>
        <dbReference type="ARBA" id="ARBA00005056"/>
    </source>
</evidence>
<feature type="active site" description="Proton donor" evidence="11">
    <location>
        <position position="207"/>
    </location>
</feature>
<dbReference type="Pfam" id="PF03447">
    <property type="entry name" value="NAD_binding_3"/>
    <property type="match status" value="1"/>
</dbReference>
<comment type="pathway">
    <text evidence="2 13">Amino-acid biosynthesis; L-methionine biosynthesis via de novo pathway; L-homoserine from L-aspartate: step 3/3.</text>
</comment>
<dbReference type="InterPro" id="IPR016204">
    <property type="entry name" value="HDH"/>
</dbReference>
<name>A0A1Q2HS49_9BACT</name>
<evidence type="ECO:0000256" key="8">
    <source>
        <dbReference type="ARBA" id="ARBA00022857"/>
    </source>
</evidence>
<comment type="similarity">
    <text evidence="3 14">Belongs to the homoserine dehydrogenase family.</text>
</comment>
<dbReference type="EC" id="1.1.1.3" evidence="4 13"/>
<dbReference type="GO" id="GO:0004412">
    <property type="term" value="F:homoserine dehydrogenase activity"/>
    <property type="evidence" value="ECO:0007669"/>
    <property type="project" value="UniProtKB-EC"/>
</dbReference>
<keyword evidence="7 13" id="KW-0791">Threonine biosynthesis</keyword>
<dbReference type="PANTHER" id="PTHR43331">
    <property type="entry name" value="HOMOSERINE DEHYDROGENASE"/>
    <property type="match status" value="1"/>
</dbReference>
<evidence type="ECO:0000256" key="4">
    <source>
        <dbReference type="ARBA" id="ARBA00013213"/>
    </source>
</evidence>
<dbReference type="PIRSF" id="PIRSF000098">
    <property type="entry name" value="Homoser_dehydrog"/>
    <property type="match status" value="1"/>
</dbReference>
<dbReference type="InterPro" id="IPR002912">
    <property type="entry name" value="ACT_dom"/>
</dbReference>
<protein>
    <recommendedName>
        <fullName evidence="5 13">Homoserine dehydrogenase</fullName>
        <ecNumber evidence="4 13">1.1.1.3</ecNumber>
    </recommendedName>
</protein>
<evidence type="ECO:0000256" key="6">
    <source>
        <dbReference type="ARBA" id="ARBA00022605"/>
    </source>
</evidence>
<keyword evidence="9 13" id="KW-0560">Oxidoreductase</keyword>
<keyword evidence="10 13" id="KW-0486">Methionine biosynthesis</keyword>
<dbReference type="SUPFAM" id="SSF55021">
    <property type="entry name" value="ACT-like"/>
    <property type="match status" value="1"/>
</dbReference>
<dbReference type="InterPro" id="IPR001342">
    <property type="entry name" value="HDH_cat"/>
</dbReference>
<dbReference type="PROSITE" id="PS51671">
    <property type="entry name" value="ACT"/>
    <property type="match status" value="1"/>
</dbReference>
<dbReference type="InterPro" id="IPR019811">
    <property type="entry name" value="HDH_CS"/>
</dbReference>
<gene>
    <name evidence="16" type="primary">hom</name>
    <name evidence="16" type="ORF">L21SP3_01877</name>
</gene>
<feature type="binding site" evidence="12">
    <location>
        <position position="192"/>
    </location>
    <ligand>
        <name>L-homoserine</name>
        <dbReference type="ChEBI" id="CHEBI:57476"/>
    </ligand>
</feature>
<dbReference type="FunFam" id="3.30.360.10:FF:000005">
    <property type="entry name" value="Homoserine dehydrogenase"/>
    <property type="match status" value="1"/>
</dbReference>
<dbReference type="InterPro" id="IPR005106">
    <property type="entry name" value="Asp/hSer_DH_NAD-bd"/>
</dbReference>
<evidence type="ECO:0000256" key="3">
    <source>
        <dbReference type="ARBA" id="ARBA00006753"/>
    </source>
</evidence>
<dbReference type="UniPathway" id="UPA00050">
    <property type="reaction ID" value="UER00063"/>
</dbReference>
<dbReference type="Proteomes" id="UP000188273">
    <property type="component" value="Chromosome"/>
</dbReference>
<evidence type="ECO:0000259" key="15">
    <source>
        <dbReference type="PROSITE" id="PS51671"/>
    </source>
</evidence>
<dbReference type="SUPFAM" id="SSF51735">
    <property type="entry name" value="NAD(P)-binding Rossmann-fold domains"/>
    <property type="match status" value="1"/>
</dbReference>
<evidence type="ECO:0000256" key="2">
    <source>
        <dbReference type="ARBA" id="ARBA00005062"/>
    </source>
</evidence>
<proteinExistence type="inferred from homology"/>
<dbReference type="PROSITE" id="PS01042">
    <property type="entry name" value="HOMOSER_DHGENASE"/>
    <property type="match status" value="1"/>
</dbReference>
<evidence type="ECO:0000256" key="12">
    <source>
        <dbReference type="PIRSR" id="PIRSR000098-2"/>
    </source>
</evidence>
<dbReference type="UniPathway" id="UPA00051">
    <property type="reaction ID" value="UER00465"/>
</dbReference>
<evidence type="ECO:0000256" key="7">
    <source>
        <dbReference type="ARBA" id="ARBA00022697"/>
    </source>
</evidence>
<evidence type="ECO:0000256" key="13">
    <source>
        <dbReference type="RuleBase" id="RU000579"/>
    </source>
</evidence>
<evidence type="ECO:0000256" key="9">
    <source>
        <dbReference type="ARBA" id="ARBA00023002"/>
    </source>
</evidence>
<dbReference type="EMBL" id="CP019633">
    <property type="protein sequence ID" value="AQQ10053.1"/>
    <property type="molecule type" value="Genomic_DNA"/>
</dbReference>
<dbReference type="GO" id="GO:0009086">
    <property type="term" value="P:methionine biosynthetic process"/>
    <property type="evidence" value="ECO:0007669"/>
    <property type="project" value="UniProtKB-KW"/>
</dbReference>
<reference evidence="17" key="1">
    <citation type="submission" date="2017-02" db="EMBL/GenBank/DDBJ databases">
        <title>Comparative genomics and description of representatives of a novel lineage of planctomycetes thriving in anoxic sediments.</title>
        <authorList>
            <person name="Spring S."/>
            <person name="Bunk B."/>
            <person name="Sproer C."/>
            <person name="Klenk H.-P."/>
        </authorList>
    </citation>
    <scope>NUCLEOTIDE SEQUENCE [LARGE SCALE GENOMIC DNA]</scope>
    <source>
        <strain evidence="17">L21-RPul-D3</strain>
    </source>
</reference>
<dbReference type="Gene3D" id="3.30.360.10">
    <property type="entry name" value="Dihydrodipicolinate Reductase, domain 2"/>
    <property type="match status" value="1"/>
</dbReference>
<dbReference type="Pfam" id="PF00742">
    <property type="entry name" value="Homoserine_dh"/>
    <property type="match status" value="1"/>
</dbReference>
<sequence length="440" mass="47215">MNEKRIRIGIAGFGTVGCGVAKILFDQKETIQQKTGANLELAKIVDLDITTPRSVDVPEELLSTDIDDIACDESIDIAVVLVGGTTAAKDIQIKMLQSGKNVVTANKALLAKHGAELFSVARENNVCIAFEASCAGGIPIISAIRTGLAANDIERIYGILNGTSNYILTCMEQNGDDFPDVLERAQELGYAEADPTLDINGGDCGHKLAIIASLCFGCEFEFADVTYEGIEKIAITDIECGREMGYSLKLLGVAEKQPCGEYTLQVSPSFVASDEIIAQVPGPFNAVSLFGNCVGHTMYYGRGAGMMPTASAVTADIIEIVSGNSKQLFDNLKLKPREETKPLVADIKDQQKRFYIRIQAKDEPGVLAKMSSALGENGISIRGALQQEAPAQKNYVTVVITTHKTSRNMIDDALKKIDEMNIIAGEPVCIQIVEIPGDEG</sequence>
<dbReference type="GO" id="GO:0050661">
    <property type="term" value="F:NADP binding"/>
    <property type="evidence" value="ECO:0007669"/>
    <property type="project" value="InterPro"/>
</dbReference>
<accession>A0A1Q2HS49</accession>
<keyword evidence="6 13" id="KW-0028">Amino-acid biosynthesis</keyword>
<dbReference type="GO" id="GO:0009088">
    <property type="term" value="P:threonine biosynthetic process"/>
    <property type="evidence" value="ECO:0007669"/>
    <property type="project" value="UniProtKB-UniPathway"/>
</dbReference>
<dbReference type="PANTHER" id="PTHR43331:SF1">
    <property type="entry name" value="HOMOSERINE DEHYDROGENASE"/>
    <property type="match status" value="1"/>
</dbReference>
<dbReference type="InterPro" id="IPR045865">
    <property type="entry name" value="ACT-like_dom_sf"/>
</dbReference>
<comment type="catalytic activity">
    <reaction evidence="13">
        <text>L-homoserine + NADP(+) = L-aspartate 4-semialdehyde + NADPH + H(+)</text>
        <dbReference type="Rhea" id="RHEA:15761"/>
        <dbReference type="ChEBI" id="CHEBI:15378"/>
        <dbReference type="ChEBI" id="CHEBI:57476"/>
        <dbReference type="ChEBI" id="CHEBI:57783"/>
        <dbReference type="ChEBI" id="CHEBI:58349"/>
        <dbReference type="ChEBI" id="CHEBI:537519"/>
        <dbReference type="EC" id="1.1.1.3"/>
    </reaction>
</comment>
<dbReference type="PROSITE" id="PS51257">
    <property type="entry name" value="PROKAR_LIPOPROTEIN"/>
    <property type="match status" value="1"/>
</dbReference>